<sequence length="235" mass="26549">MSTRERTVFPERAPGWLRPALGVDARAVQERIGNRDADRFTQTTPPVRRESAVLVLFKGSSFKDGEVLLTHRSPTMRSHSGQIAFPGGRRDPEDATLVDVALREAWEETGLERASVTALEVWEQLHIRATGNPVSPVLAYWHSPGEVWAASPEETDDVFWYPLRELAEPKNRLLVGFGPWRGPAFYANDYLVWGFTAGILATILEHAGWERTWDNNSVRDLHGALSRSRNNEKMF</sequence>
<keyword evidence="4" id="KW-0479">Metal-binding</keyword>
<reference evidence="9 10" key="1">
    <citation type="submission" date="2017-09" db="EMBL/GenBank/DDBJ databases">
        <title>Draft Genome Sequence of Corynebacterium accolens AH4003.</title>
        <authorList>
            <person name="Chen Y."/>
            <person name="Oosthuysen W.F."/>
            <person name="Kelley S."/>
            <person name="Horswill A."/>
        </authorList>
    </citation>
    <scope>NUCLEOTIDE SEQUENCE [LARGE SCALE GENOMIC DNA]</scope>
    <source>
        <strain evidence="9 10">AH4003</strain>
    </source>
</reference>
<dbReference type="PANTHER" id="PTHR12992">
    <property type="entry name" value="NUDIX HYDROLASE"/>
    <property type="match status" value="1"/>
</dbReference>
<keyword evidence="5" id="KW-0378">Hydrolase</keyword>
<dbReference type="PROSITE" id="PS01293">
    <property type="entry name" value="NUDIX_COA"/>
    <property type="match status" value="1"/>
</dbReference>
<evidence type="ECO:0000256" key="7">
    <source>
        <dbReference type="ARBA" id="ARBA00023211"/>
    </source>
</evidence>
<comment type="similarity">
    <text evidence="3">Belongs to the Nudix hydrolase family. PCD1 subfamily.</text>
</comment>
<organism evidence="9 10">
    <name type="scientific">Corynebacterium accolens</name>
    <dbReference type="NCBI Taxonomy" id="38284"/>
    <lineage>
        <taxon>Bacteria</taxon>
        <taxon>Bacillati</taxon>
        <taxon>Actinomycetota</taxon>
        <taxon>Actinomycetes</taxon>
        <taxon>Mycobacteriales</taxon>
        <taxon>Corynebacteriaceae</taxon>
        <taxon>Corynebacterium</taxon>
    </lineage>
</organism>
<evidence type="ECO:0000259" key="8">
    <source>
        <dbReference type="PROSITE" id="PS51462"/>
    </source>
</evidence>
<dbReference type="InterPro" id="IPR015797">
    <property type="entry name" value="NUDIX_hydrolase-like_dom_sf"/>
</dbReference>
<evidence type="ECO:0000256" key="4">
    <source>
        <dbReference type="ARBA" id="ARBA00022723"/>
    </source>
</evidence>
<dbReference type="InterPro" id="IPR045121">
    <property type="entry name" value="CoAse"/>
</dbReference>
<dbReference type="PANTHER" id="PTHR12992:SF11">
    <property type="entry name" value="MITOCHONDRIAL COENZYME A DIPHOSPHATASE NUDT8"/>
    <property type="match status" value="1"/>
</dbReference>
<evidence type="ECO:0000256" key="2">
    <source>
        <dbReference type="ARBA" id="ARBA00001946"/>
    </source>
</evidence>
<evidence type="ECO:0000313" key="10">
    <source>
        <dbReference type="Proteomes" id="UP000218690"/>
    </source>
</evidence>
<dbReference type="GO" id="GO:0009132">
    <property type="term" value="P:nucleoside diphosphate metabolic process"/>
    <property type="evidence" value="ECO:0007669"/>
    <property type="project" value="InterPro"/>
</dbReference>
<dbReference type="Pfam" id="PF00293">
    <property type="entry name" value="NUDIX"/>
    <property type="match status" value="1"/>
</dbReference>
<accession>A0A2A4AGW9</accession>
<dbReference type="InterPro" id="IPR000086">
    <property type="entry name" value="NUDIX_hydrolase_dom"/>
</dbReference>
<dbReference type="SUPFAM" id="SSF55811">
    <property type="entry name" value="Nudix"/>
    <property type="match status" value="1"/>
</dbReference>
<protein>
    <submittedName>
        <fullName evidence="9">Coenzyme A pyrophosphatase</fullName>
    </submittedName>
</protein>
<evidence type="ECO:0000256" key="5">
    <source>
        <dbReference type="ARBA" id="ARBA00022801"/>
    </source>
</evidence>
<feature type="domain" description="Nudix hydrolase" evidence="8">
    <location>
        <begin position="47"/>
        <end position="187"/>
    </location>
</feature>
<keyword evidence="7" id="KW-0464">Manganese</keyword>
<dbReference type="PROSITE" id="PS51462">
    <property type="entry name" value="NUDIX"/>
    <property type="match status" value="1"/>
</dbReference>
<comment type="cofactor">
    <cofactor evidence="1">
        <name>Mn(2+)</name>
        <dbReference type="ChEBI" id="CHEBI:29035"/>
    </cofactor>
</comment>
<dbReference type="Gene3D" id="3.90.79.10">
    <property type="entry name" value="Nucleoside Triphosphate Pyrophosphohydrolase"/>
    <property type="match status" value="1"/>
</dbReference>
<dbReference type="EMBL" id="NWBP01000038">
    <property type="protein sequence ID" value="PCC81732.1"/>
    <property type="molecule type" value="Genomic_DNA"/>
</dbReference>
<dbReference type="AlphaFoldDB" id="A0A2A4AGW9"/>
<dbReference type="GO" id="GO:0000287">
    <property type="term" value="F:magnesium ion binding"/>
    <property type="evidence" value="ECO:0007669"/>
    <property type="project" value="InterPro"/>
</dbReference>
<dbReference type="GO" id="GO:0030145">
    <property type="term" value="F:manganese ion binding"/>
    <property type="evidence" value="ECO:0007669"/>
    <property type="project" value="InterPro"/>
</dbReference>
<dbReference type="GO" id="GO:0010945">
    <property type="term" value="F:coenzyme A diphosphatase activity"/>
    <property type="evidence" value="ECO:0007669"/>
    <property type="project" value="InterPro"/>
</dbReference>
<dbReference type="Proteomes" id="UP000218690">
    <property type="component" value="Unassembled WGS sequence"/>
</dbReference>
<gene>
    <name evidence="9" type="ORF">COM45_12270</name>
</gene>
<keyword evidence="6" id="KW-0460">Magnesium</keyword>
<comment type="caution">
    <text evidence="9">The sequence shown here is derived from an EMBL/GenBank/DDBJ whole genome shotgun (WGS) entry which is preliminary data.</text>
</comment>
<dbReference type="InterPro" id="IPR000059">
    <property type="entry name" value="NUDIX_hydrolase_NudL_CS"/>
</dbReference>
<dbReference type="CDD" id="cd03426">
    <property type="entry name" value="NUDIX_CoAse_Nudt7"/>
    <property type="match status" value="1"/>
</dbReference>
<evidence type="ECO:0000256" key="3">
    <source>
        <dbReference type="ARBA" id="ARBA00006506"/>
    </source>
</evidence>
<evidence type="ECO:0000256" key="1">
    <source>
        <dbReference type="ARBA" id="ARBA00001936"/>
    </source>
</evidence>
<proteinExistence type="inferred from homology"/>
<evidence type="ECO:0000256" key="6">
    <source>
        <dbReference type="ARBA" id="ARBA00022842"/>
    </source>
</evidence>
<name>A0A2A4AGW9_9CORY</name>
<evidence type="ECO:0000313" key="9">
    <source>
        <dbReference type="EMBL" id="PCC81732.1"/>
    </source>
</evidence>
<comment type="cofactor">
    <cofactor evidence="2">
        <name>Mg(2+)</name>
        <dbReference type="ChEBI" id="CHEBI:18420"/>
    </cofactor>
</comment>